<dbReference type="RefSeq" id="XP_022463770.1">
    <property type="nucleotide sequence ID" value="XM_022607145.1"/>
</dbReference>
<dbReference type="Pfam" id="PF02301">
    <property type="entry name" value="HORMA"/>
    <property type="match status" value="1"/>
</dbReference>
<evidence type="ECO:0000313" key="7">
    <source>
        <dbReference type="EMBL" id="CCK69524.1"/>
    </source>
</evidence>
<dbReference type="GO" id="GO:0003682">
    <property type="term" value="F:chromatin binding"/>
    <property type="evidence" value="ECO:0007669"/>
    <property type="project" value="EnsemblFungi"/>
</dbReference>
<dbReference type="OMA" id="MRLMFNE"/>
<dbReference type="GeneID" id="34525204"/>
<evidence type="ECO:0000256" key="2">
    <source>
        <dbReference type="ARBA" id="ARBA00004286"/>
    </source>
</evidence>
<dbReference type="EMBL" id="HE978316">
    <property type="protein sequence ID" value="CCK69524.1"/>
    <property type="molecule type" value="Genomic_DNA"/>
</dbReference>
<dbReference type="GO" id="GO:0010846">
    <property type="term" value="P:activation of reciprocal meiotic recombination"/>
    <property type="evidence" value="ECO:0007669"/>
    <property type="project" value="EnsemblFungi"/>
</dbReference>
<dbReference type="GO" id="GO:0000400">
    <property type="term" value="F:four-way junction DNA binding"/>
    <property type="evidence" value="ECO:0007669"/>
    <property type="project" value="EnsemblFungi"/>
</dbReference>
<evidence type="ECO:0000259" key="6">
    <source>
        <dbReference type="PROSITE" id="PS50815"/>
    </source>
</evidence>
<dbReference type="InterPro" id="IPR003511">
    <property type="entry name" value="HORMA_dom"/>
</dbReference>
<organism evidence="7 8">
    <name type="scientific">Huiozyma naganishii (strain ATCC MYA-139 / BCRC 22969 / CBS 8797 / KCTC 17520 / NBRC 10181 / NCYC 3082 / Yp74L-3)</name>
    <name type="common">Yeast</name>
    <name type="synonym">Kazachstania naganishii</name>
    <dbReference type="NCBI Taxonomy" id="1071383"/>
    <lineage>
        <taxon>Eukaryota</taxon>
        <taxon>Fungi</taxon>
        <taxon>Dikarya</taxon>
        <taxon>Ascomycota</taxon>
        <taxon>Saccharomycotina</taxon>
        <taxon>Saccharomycetes</taxon>
        <taxon>Saccharomycetales</taxon>
        <taxon>Saccharomycetaceae</taxon>
        <taxon>Huiozyma</taxon>
    </lineage>
</organism>
<dbReference type="eggNOG" id="KOG4652">
    <property type="taxonomic scope" value="Eukaryota"/>
</dbReference>
<proteinExistence type="predicted"/>
<dbReference type="InterPro" id="IPR051294">
    <property type="entry name" value="HORMA_MeioticProgression"/>
</dbReference>
<reference evidence="7 8" key="1">
    <citation type="journal article" date="2011" name="Proc. Natl. Acad. Sci. U.S.A.">
        <title>Evolutionary erosion of yeast sex chromosomes by mating-type switching accidents.</title>
        <authorList>
            <person name="Gordon J.L."/>
            <person name="Armisen D."/>
            <person name="Proux-Wera E."/>
            <person name="Oheigeartaigh S.S."/>
            <person name="Byrne K.P."/>
            <person name="Wolfe K.H."/>
        </authorList>
    </citation>
    <scope>NUCLEOTIDE SEQUENCE [LARGE SCALE GENOMIC DNA]</scope>
    <source>
        <strain evidence="8">ATCC MYA-139 / BCRC 22969 / CBS 8797 / CCRC 22969 / KCTC 17520 / NBRC 10181 / NCYC 3082</strain>
    </source>
</reference>
<dbReference type="SUPFAM" id="SSF56019">
    <property type="entry name" value="The spindle assembly checkpoint protein mad2"/>
    <property type="match status" value="1"/>
</dbReference>
<accession>J7S4X7</accession>
<reference evidence="8" key="2">
    <citation type="submission" date="2012-08" db="EMBL/GenBank/DDBJ databases">
        <title>Genome sequence of Kazachstania naganishii.</title>
        <authorList>
            <person name="Gordon J.L."/>
            <person name="Armisen D."/>
            <person name="Proux-Wera E."/>
            <person name="OhEigeartaigh S.S."/>
            <person name="Byrne K.P."/>
            <person name="Wolfe K.H."/>
        </authorList>
    </citation>
    <scope>NUCLEOTIDE SEQUENCE [LARGE SCALE GENOMIC DNA]</scope>
    <source>
        <strain evidence="8">ATCC MYA-139 / BCRC 22969 / CBS 8797 / CCRC 22969 / KCTC 17520 / NBRC 10181 / NCYC 3082</strain>
    </source>
</reference>
<sequence length="597" mass="67661">MSTNQLLLTKEKVKTKTAITSEQSQKLIQTMLTMSFGCLAFLRGLFPDDSFLDQRFVPEKTEKNYNKDTISQSNSIKIKTLVRGKSKEVDLLLDWLEKGVFQSIRLKYLKALSLGVFLDENNPTELLENYTFSFEYDEANNISLQITHGDEKEKPISLLDSRRMVQQLMRRFIIITQSLEPLPEKKFLSMRLLFNENTDPEYQPNLFRDATNDERATIKIPSQTNPDVLTAGTLNTKHHRVDLKVLSSLEGRNELNPEEQSFDVIDPFEQLTDTFDQCSLKAGSQLGALAVDDSQTTNHLGELLKSSQGSILPTQSVTSERDPNKTCDCALPCPQGVTTVRICRVCRKAVHALCYGNPRGTIIDSCFSCLDGGELSLPQTYFKDLMMLRKCYKFMTKSRGVLPNTLSAFVEKIVCQRDIDEEVKERIAFCFSVFLQDGVLVLPDVRAKQSRTNTNEMLFDIPGVIDPNGHPIDSSKPLFVAFKFGIQISNVCYSDAFAISKQELQLWLQDVQNLRQNLAESLPSSCDLQELNIEDNDTAIKIPSGNKRKHLDLQQYLKTNDSSVIADTLDINETTLVEKPKKFRRISVSKKTLKSVW</sequence>
<keyword evidence="3" id="KW-0158">Chromosome</keyword>
<evidence type="ECO:0000256" key="1">
    <source>
        <dbReference type="ARBA" id="ARBA00004123"/>
    </source>
</evidence>
<evidence type="ECO:0000256" key="4">
    <source>
        <dbReference type="ARBA" id="ARBA00023242"/>
    </source>
</evidence>
<gene>
    <name evidence="7" type="primary">KNAG0C04220</name>
    <name evidence="7" type="ordered locus">KNAG_0C04220</name>
</gene>
<dbReference type="STRING" id="1071383.J7S4X7"/>
<dbReference type="HOGENOM" id="CLU_033649_0_0_1"/>
<dbReference type="GO" id="GO:0007130">
    <property type="term" value="P:synaptonemal complex assembly"/>
    <property type="evidence" value="ECO:0007669"/>
    <property type="project" value="EnsemblFungi"/>
</dbReference>
<dbReference type="KEGG" id="kng:KNAG_0C04220"/>
<dbReference type="Proteomes" id="UP000006310">
    <property type="component" value="Chromosome 3"/>
</dbReference>
<evidence type="ECO:0000313" key="8">
    <source>
        <dbReference type="Proteomes" id="UP000006310"/>
    </source>
</evidence>
<name>J7S4X7_HUIN7</name>
<feature type="domain" description="HORMA" evidence="6">
    <location>
        <begin position="22"/>
        <end position="245"/>
    </location>
</feature>
<dbReference type="Gene3D" id="3.30.900.10">
    <property type="entry name" value="HORMA domain"/>
    <property type="match status" value="1"/>
</dbReference>
<protein>
    <recommendedName>
        <fullName evidence="6">HORMA domain-containing protein</fullName>
    </recommendedName>
</protein>
<keyword evidence="8" id="KW-1185">Reference proteome</keyword>
<keyword evidence="4" id="KW-0539">Nucleus</keyword>
<keyword evidence="5" id="KW-0469">Meiosis</keyword>
<dbReference type="InterPro" id="IPR036570">
    <property type="entry name" value="HORMA_dom_sf"/>
</dbReference>
<evidence type="ECO:0000256" key="3">
    <source>
        <dbReference type="ARBA" id="ARBA00022454"/>
    </source>
</evidence>
<dbReference type="AlphaFoldDB" id="J7S4X7"/>
<dbReference type="PROSITE" id="PS50815">
    <property type="entry name" value="HORMA"/>
    <property type="match status" value="1"/>
</dbReference>
<comment type="subcellular location">
    <subcellularLocation>
        <location evidence="2">Chromosome</location>
    </subcellularLocation>
    <subcellularLocation>
        <location evidence="1">Nucleus</location>
    </subcellularLocation>
</comment>
<dbReference type="PANTHER" id="PTHR48225:SF7">
    <property type="entry name" value="MEIOSIS-SPECIFIC PROTEIN HOP1"/>
    <property type="match status" value="1"/>
</dbReference>
<dbReference type="PANTHER" id="PTHR48225">
    <property type="entry name" value="HORMA DOMAIN-CONTAINING PROTEIN 1"/>
    <property type="match status" value="1"/>
</dbReference>
<dbReference type="GO" id="GO:0000800">
    <property type="term" value="C:lateral element"/>
    <property type="evidence" value="ECO:0007669"/>
    <property type="project" value="EnsemblFungi"/>
</dbReference>
<dbReference type="GO" id="GO:0051598">
    <property type="term" value="P:meiotic recombination checkpoint signaling"/>
    <property type="evidence" value="ECO:0007669"/>
    <property type="project" value="EnsemblFungi"/>
</dbReference>
<dbReference type="OrthoDB" id="1928087at2759"/>
<evidence type="ECO:0000256" key="5">
    <source>
        <dbReference type="ARBA" id="ARBA00023254"/>
    </source>
</evidence>